<dbReference type="EMBL" id="GBRH01175834">
    <property type="protein sequence ID" value="JAE22062.1"/>
    <property type="molecule type" value="Transcribed_RNA"/>
</dbReference>
<evidence type="ECO:0000256" key="1">
    <source>
        <dbReference type="SAM" id="MobiDB-lite"/>
    </source>
</evidence>
<reference evidence="2" key="1">
    <citation type="submission" date="2014-09" db="EMBL/GenBank/DDBJ databases">
        <authorList>
            <person name="Magalhaes I.L.F."/>
            <person name="Oliveira U."/>
            <person name="Santos F.R."/>
            <person name="Vidigal T.H.D.A."/>
            <person name="Brescovit A.D."/>
            <person name="Santos A.J."/>
        </authorList>
    </citation>
    <scope>NUCLEOTIDE SEQUENCE</scope>
    <source>
        <tissue evidence="2">Shoot tissue taken approximately 20 cm above the soil surface</tissue>
    </source>
</reference>
<feature type="region of interest" description="Disordered" evidence="1">
    <location>
        <begin position="1"/>
        <end position="46"/>
    </location>
</feature>
<dbReference type="AlphaFoldDB" id="A0A0A9GC34"/>
<reference evidence="2" key="2">
    <citation type="journal article" date="2015" name="Data Brief">
        <title>Shoot transcriptome of the giant reed, Arundo donax.</title>
        <authorList>
            <person name="Barrero R.A."/>
            <person name="Guerrero F.D."/>
            <person name="Moolhuijzen P."/>
            <person name="Goolsby J.A."/>
            <person name="Tidwell J."/>
            <person name="Bellgard S.E."/>
            <person name="Bellgard M.I."/>
        </authorList>
    </citation>
    <scope>NUCLEOTIDE SEQUENCE</scope>
    <source>
        <tissue evidence="2">Shoot tissue taken approximately 20 cm above the soil surface</tissue>
    </source>
</reference>
<proteinExistence type="predicted"/>
<sequence>MIEHLGNPGQRVVVERDGNTSRHRVSARLAAPPAGTNAHSQAQAHPMSPAVQLWLDISATQTKPTRRSQRRRPRHPARLLCFTPRLLGERSIDRSICLFEFTAQGTTCCWR</sequence>
<name>A0A0A9GC34_ARUDO</name>
<evidence type="ECO:0000313" key="2">
    <source>
        <dbReference type="EMBL" id="JAE22062.1"/>
    </source>
</evidence>
<organism evidence="2">
    <name type="scientific">Arundo donax</name>
    <name type="common">Giant reed</name>
    <name type="synonym">Donax arundinaceus</name>
    <dbReference type="NCBI Taxonomy" id="35708"/>
    <lineage>
        <taxon>Eukaryota</taxon>
        <taxon>Viridiplantae</taxon>
        <taxon>Streptophyta</taxon>
        <taxon>Embryophyta</taxon>
        <taxon>Tracheophyta</taxon>
        <taxon>Spermatophyta</taxon>
        <taxon>Magnoliopsida</taxon>
        <taxon>Liliopsida</taxon>
        <taxon>Poales</taxon>
        <taxon>Poaceae</taxon>
        <taxon>PACMAD clade</taxon>
        <taxon>Arundinoideae</taxon>
        <taxon>Arundineae</taxon>
        <taxon>Arundo</taxon>
    </lineage>
</organism>
<protein>
    <submittedName>
        <fullName evidence="2">Uncharacterized protein</fullName>
    </submittedName>
</protein>
<accession>A0A0A9GC34</accession>